<proteinExistence type="inferred from homology"/>
<dbReference type="Proteomes" id="UP000316270">
    <property type="component" value="Chromosome 11"/>
</dbReference>
<dbReference type="InterPro" id="IPR013777">
    <property type="entry name" value="A-amylase-like"/>
</dbReference>
<feature type="binding site" evidence="17">
    <location>
        <position position="123"/>
    </location>
    <ligand>
        <name>substrate</name>
    </ligand>
</feature>
<evidence type="ECO:0000256" key="8">
    <source>
        <dbReference type="ARBA" id="ARBA00022837"/>
    </source>
</evidence>
<dbReference type="GO" id="GO:0016052">
    <property type="term" value="P:carbohydrate catabolic process"/>
    <property type="evidence" value="ECO:0007669"/>
    <property type="project" value="InterPro"/>
</dbReference>
<keyword evidence="10" id="KW-0325">Glycoprotein</keyword>
<dbReference type="InterPro" id="IPR013780">
    <property type="entry name" value="Glyco_hydro_b"/>
</dbReference>
<evidence type="ECO:0000256" key="2">
    <source>
        <dbReference type="ARBA" id="ARBA00001913"/>
    </source>
</evidence>
<protein>
    <recommendedName>
        <fullName evidence="4">alpha-amylase</fullName>
        <ecNumber evidence="4">3.2.1.1</ecNumber>
    </recommendedName>
</protein>
<dbReference type="SUPFAM" id="SSF51011">
    <property type="entry name" value="Glycosyl hydrolase domain"/>
    <property type="match status" value="1"/>
</dbReference>
<name>A0A517LFL3_9PEZI</name>
<keyword evidence="9 16" id="KW-1015">Disulfide bond</keyword>
<evidence type="ECO:0000256" key="10">
    <source>
        <dbReference type="ARBA" id="ARBA00023180"/>
    </source>
</evidence>
<keyword evidence="12" id="KW-0326">Glycosidase</keyword>
<accession>A0A517LFL3</accession>
<dbReference type="GO" id="GO:0005509">
    <property type="term" value="F:calcium ion binding"/>
    <property type="evidence" value="ECO:0007669"/>
    <property type="project" value="InterPro"/>
</dbReference>
<dbReference type="InterPro" id="IPR015340">
    <property type="entry name" value="A_amylase_C_dom"/>
</dbReference>
<evidence type="ECO:0000256" key="4">
    <source>
        <dbReference type="ARBA" id="ARBA00012595"/>
    </source>
</evidence>
<dbReference type="PANTHER" id="PTHR10357">
    <property type="entry name" value="ALPHA-AMYLASE FAMILY MEMBER"/>
    <property type="match status" value="1"/>
</dbReference>
<evidence type="ECO:0000256" key="7">
    <source>
        <dbReference type="ARBA" id="ARBA00022801"/>
    </source>
</evidence>
<keyword evidence="6" id="KW-0732">Signal</keyword>
<evidence type="ECO:0000256" key="16">
    <source>
        <dbReference type="PIRSR" id="PIRSR001024-4"/>
    </source>
</evidence>
<dbReference type="InterPro" id="IPR006047">
    <property type="entry name" value="GH13_cat_dom"/>
</dbReference>
<organism evidence="19 20">
    <name type="scientific">Venturia effusa</name>
    <dbReference type="NCBI Taxonomy" id="50376"/>
    <lineage>
        <taxon>Eukaryota</taxon>
        <taxon>Fungi</taxon>
        <taxon>Dikarya</taxon>
        <taxon>Ascomycota</taxon>
        <taxon>Pezizomycotina</taxon>
        <taxon>Dothideomycetes</taxon>
        <taxon>Pleosporomycetidae</taxon>
        <taxon>Venturiales</taxon>
        <taxon>Venturiaceae</taxon>
        <taxon>Venturia</taxon>
    </lineage>
</organism>
<dbReference type="PANTHER" id="PTHR10357:SF215">
    <property type="entry name" value="ALPHA-AMYLASE 1"/>
    <property type="match status" value="1"/>
</dbReference>
<dbReference type="EMBL" id="CP042195">
    <property type="protein sequence ID" value="QDS74424.1"/>
    <property type="molecule type" value="Genomic_DNA"/>
</dbReference>
<feature type="binding site" evidence="15">
    <location>
        <position position="119"/>
    </location>
    <ligand>
        <name>Ca(2+)</name>
        <dbReference type="ChEBI" id="CHEBI:29108"/>
        <label>2</label>
    </ligand>
</feature>
<evidence type="ECO:0000313" key="20">
    <source>
        <dbReference type="Proteomes" id="UP000316270"/>
    </source>
</evidence>
<keyword evidence="20" id="KW-1185">Reference proteome</keyword>
<evidence type="ECO:0000256" key="3">
    <source>
        <dbReference type="ARBA" id="ARBA00008061"/>
    </source>
</evidence>
<feature type="binding site" evidence="17">
    <location>
        <position position="233"/>
    </location>
    <ligand>
        <name>substrate</name>
    </ligand>
</feature>
<dbReference type="SUPFAM" id="SSF51445">
    <property type="entry name" value="(Trans)glycosidases"/>
    <property type="match status" value="1"/>
</dbReference>
<dbReference type="AlphaFoldDB" id="A0A517LFL3"/>
<feature type="domain" description="Glycosyl hydrolase family 13 catalytic" evidence="18">
    <location>
        <begin position="2"/>
        <end position="258"/>
    </location>
</feature>
<gene>
    <name evidence="19" type="ORF">FKW77_006028</name>
</gene>
<feature type="active site" description="Proton donor" evidence="13">
    <location>
        <position position="119"/>
    </location>
</feature>
<reference evidence="19 20" key="1">
    <citation type="submission" date="2019-07" db="EMBL/GenBank/DDBJ databases">
        <title>Finished genome of Venturia effusa.</title>
        <authorList>
            <person name="Young C.A."/>
            <person name="Cox M.P."/>
            <person name="Ganley A.R.D."/>
            <person name="David W.J."/>
        </authorList>
    </citation>
    <scope>NUCLEOTIDE SEQUENCE [LARGE SCALE GENOMIC DNA]</scope>
    <source>
        <strain evidence="20">albino</strain>
    </source>
</reference>
<evidence type="ECO:0000256" key="9">
    <source>
        <dbReference type="ARBA" id="ARBA00023157"/>
    </source>
</evidence>
<sequence length="394" mass="43697">MYLMVDVIVNHFVTPGPASMTKFSDFHPFNDRSFFHPFCDITDYEDQDIVERCWLGDSKVRLADVNTEDPRVISIYNSWITSLVSNYSVDGLRIDTVKHVPKSFFPAFTKAAGVFATGEILSGNFEYVCDYQNYLDSVINYPIYYPLTRAFLSDNGSISELVEMHQTLQRGCQDATLMLTMSGNHDTFRLAALIPSLLLRENVLSYALLADGIPVLYQGDEQNFAGHPDPDNREALWKSGYDNSAPLYQLARKLNKLRSWAGRNDTNYWTSRTTICWSDSHTMALRRGSGATQIVAILTNAGGNSTLAKVTVEGSGFVAGTVLMDIVACQEVAVGKDGALQVTLTDGHPKVLFAIEQLARSGICDPWINRTSTPKYPKLSLDQGTLGTLLDQPS</sequence>
<feature type="active site" description="Nucleophile" evidence="13">
    <location>
        <position position="95"/>
    </location>
</feature>
<feature type="binding site" evidence="15">
    <location>
        <position position="10"/>
    </location>
    <ligand>
        <name>Ca(2+)</name>
        <dbReference type="ChEBI" id="CHEBI:29108"/>
        <label>1</label>
    </ligand>
</feature>
<feature type="binding site" evidence="17">
    <location>
        <position position="93"/>
    </location>
    <ligand>
        <name>substrate</name>
    </ligand>
</feature>
<feature type="binding site" evidence="15">
    <location>
        <position position="95"/>
    </location>
    <ligand>
        <name>Ca(2+)</name>
        <dbReference type="ChEBI" id="CHEBI:29108"/>
        <label>2</label>
    </ligand>
</feature>
<evidence type="ECO:0000256" key="11">
    <source>
        <dbReference type="ARBA" id="ARBA00023277"/>
    </source>
</evidence>
<feature type="binding site" evidence="17">
    <location>
        <position position="186"/>
    </location>
    <ligand>
        <name>substrate</name>
    </ligand>
</feature>
<comment type="cofactor">
    <cofactor evidence="2">
        <name>Ca(2+)</name>
        <dbReference type="ChEBI" id="CHEBI:29108"/>
    </cofactor>
</comment>
<dbReference type="PIRSF" id="PIRSF001024">
    <property type="entry name" value="Alph-amyl_fung"/>
    <property type="match status" value="1"/>
</dbReference>
<keyword evidence="5 15" id="KW-0479">Metal-binding</keyword>
<feature type="disulfide bond" evidence="16">
    <location>
        <begin position="39"/>
        <end position="53"/>
    </location>
</feature>
<evidence type="ECO:0000313" key="19">
    <source>
        <dbReference type="EMBL" id="QDS74424.1"/>
    </source>
</evidence>
<evidence type="ECO:0000256" key="13">
    <source>
        <dbReference type="PIRSR" id="PIRSR001024-1"/>
    </source>
</evidence>
<keyword evidence="7" id="KW-0378">Hydrolase</keyword>
<evidence type="ECO:0000256" key="1">
    <source>
        <dbReference type="ARBA" id="ARBA00000548"/>
    </source>
</evidence>
<dbReference type="Gene3D" id="3.20.20.80">
    <property type="entry name" value="Glycosidases"/>
    <property type="match status" value="1"/>
</dbReference>
<evidence type="ECO:0000256" key="6">
    <source>
        <dbReference type="ARBA" id="ARBA00022729"/>
    </source>
</evidence>
<evidence type="ECO:0000256" key="14">
    <source>
        <dbReference type="PIRSR" id="PIRSR001024-2"/>
    </source>
</evidence>
<feature type="binding site" evidence="15">
    <location>
        <position position="64"/>
    </location>
    <ligand>
        <name>Ca(2+)</name>
        <dbReference type="ChEBI" id="CHEBI:29108"/>
        <label>1</label>
    </ligand>
</feature>
<dbReference type="Pfam" id="PF09260">
    <property type="entry name" value="A_amylase_dom_C"/>
    <property type="match status" value="1"/>
</dbReference>
<feature type="binding site" evidence="15">
    <location>
        <position position="99"/>
    </location>
    <ligand>
        <name>Ca(2+)</name>
        <dbReference type="ChEBI" id="CHEBI:29108"/>
        <label>1</label>
    </ligand>
</feature>
<evidence type="ECO:0000256" key="15">
    <source>
        <dbReference type="PIRSR" id="PIRSR001024-3"/>
    </source>
</evidence>
<evidence type="ECO:0000256" key="12">
    <source>
        <dbReference type="ARBA" id="ARBA00023295"/>
    </source>
</evidence>
<evidence type="ECO:0000259" key="18">
    <source>
        <dbReference type="SMART" id="SM00642"/>
    </source>
</evidence>
<dbReference type="Gene3D" id="2.60.40.1180">
    <property type="entry name" value="Golgi alpha-mannosidase II"/>
    <property type="match status" value="1"/>
</dbReference>
<feature type="disulfide bond" evidence="16">
    <location>
        <begin position="329"/>
        <end position="364"/>
    </location>
</feature>
<feature type="binding site" evidence="17">
    <location>
        <position position="11"/>
    </location>
    <ligand>
        <name>substrate</name>
    </ligand>
</feature>
<dbReference type="SMART" id="SM00642">
    <property type="entry name" value="Aamy"/>
    <property type="match status" value="1"/>
</dbReference>
<dbReference type="InterPro" id="IPR017853">
    <property type="entry name" value="GH"/>
</dbReference>
<comment type="catalytic activity">
    <reaction evidence="1">
        <text>Endohydrolysis of (1-&gt;4)-alpha-D-glucosidic linkages in polysaccharides containing three or more (1-&gt;4)-alpha-linked D-glucose units.</text>
        <dbReference type="EC" id="3.2.1.1"/>
    </reaction>
</comment>
<evidence type="ECO:0000256" key="5">
    <source>
        <dbReference type="ARBA" id="ARBA00022723"/>
    </source>
</evidence>
<feature type="binding site" evidence="15">
    <location>
        <position position="51"/>
    </location>
    <ligand>
        <name>Ca(2+)</name>
        <dbReference type="ChEBI" id="CHEBI:29108"/>
        <label>1</label>
    </ligand>
</feature>
<keyword evidence="8 15" id="KW-0106">Calcium</keyword>
<dbReference type="STRING" id="50376.A0A517LFL3"/>
<feature type="disulfide bond" evidence="16">
    <location>
        <begin position="129"/>
        <end position="172"/>
    </location>
</feature>
<evidence type="ECO:0000256" key="17">
    <source>
        <dbReference type="PIRSR" id="PIRSR001024-5"/>
    </source>
</evidence>
<comment type="similarity">
    <text evidence="3">Belongs to the glycosyl hydrolase 13 family.</text>
</comment>
<dbReference type="GO" id="GO:0004556">
    <property type="term" value="F:alpha-amylase activity"/>
    <property type="evidence" value="ECO:0007669"/>
    <property type="project" value="UniProtKB-EC"/>
</dbReference>
<dbReference type="OrthoDB" id="204980at2759"/>
<feature type="site" description="Transition state stabilizer" evidence="14">
    <location>
        <position position="186"/>
    </location>
</feature>
<dbReference type="Pfam" id="PF00128">
    <property type="entry name" value="Alpha-amylase"/>
    <property type="match status" value="1"/>
</dbReference>
<dbReference type="EC" id="3.2.1.1" evidence="4"/>
<keyword evidence="11" id="KW-0119">Carbohydrate metabolism</keyword>